<evidence type="ECO:0000256" key="9">
    <source>
        <dbReference type="ARBA" id="ARBA00048130"/>
    </source>
</evidence>
<evidence type="ECO:0000256" key="2">
    <source>
        <dbReference type="ARBA" id="ARBA00012411"/>
    </source>
</evidence>
<organism evidence="14 15">
    <name type="scientific">Lasallia pustulata</name>
    <dbReference type="NCBI Taxonomy" id="136370"/>
    <lineage>
        <taxon>Eukaryota</taxon>
        <taxon>Fungi</taxon>
        <taxon>Dikarya</taxon>
        <taxon>Ascomycota</taxon>
        <taxon>Pezizomycotina</taxon>
        <taxon>Lecanoromycetes</taxon>
        <taxon>OSLEUM clade</taxon>
        <taxon>Umbilicariomycetidae</taxon>
        <taxon>Umbilicariales</taxon>
        <taxon>Umbilicariaceae</taxon>
        <taxon>Lasallia</taxon>
    </lineage>
</organism>
<dbReference type="InterPro" id="IPR000719">
    <property type="entry name" value="Prot_kinase_dom"/>
</dbReference>
<feature type="domain" description="Protein kinase" evidence="13">
    <location>
        <begin position="159"/>
        <end position="438"/>
    </location>
</feature>
<comment type="similarity">
    <text evidence="12">Belongs to the protein kinase superfamily. Ser/Thr protein kinase family. MAP kinase subfamily.</text>
</comment>
<dbReference type="PROSITE" id="PS01351">
    <property type="entry name" value="MAPK"/>
    <property type="match status" value="1"/>
</dbReference>
<dbReference type="GO" id="GO:0051403">
    <property type="term" value="P:stress-activated MAPK cascade"/>
    <property type="evidence" value="ECO:0007669"/>
    <property type="project" value="InterPro"/>
</dbReference>
<dbReference type="InterPro" id="IPR003527">
    <property type="entry name" value="MAP_kinase_CS"/>
</dbReference>
<evidence type="ECO:0000256" key="7">
    <source>
        <dbReference type="ARBA" id="ARBA00022840"/>
    </source>
</evidence>
<evidence type="ECO:0000256" key="10">
    <source>
        <dbReference type="PROSITE-ProRule" id="PRU10141"/>
    </source>
</evidence>
<name>A0A5M8PL25_9LECA</name>
<evidence type="ECO:0000256" key="12">
    <source>
        <dbReference type="RuleBase" id="RU361165"/>
    </source>
</evidence>
<dbReference type="InterPro" id="IPR038783">
    <property type="entry name" value="MAPK_Sty1/HOG1"/>
</dbReference>
<evidence type="ECO:0000256" key="6">
    <source>
        <dbReference type="ARBA" id="ARBA00022777"/>
    </source>
</evidence>
<evidence type="ECO:0000313" key="15">
    <source>
        <dbReference type="Proteomes" id="UP000324767"/>
    </source>
</evidence>
<dbReference type="PRINTS" id="PR01773">
    <property type="entry name" value="P38MAPKINASE"/>
</dbReference>
<reference evidence="14 15" key="1">
    <citation type="submission" date="2019-09" db="EMBL/GenBank/DDBJ databases">
        <title>The hologenome of the rock-dwelling lichen Lasallia pustulata.</title>
        <authorList>
            <person name="Greshake Tzovaras B."/>
            <person name="Segers F."/>
            <person name="Bicker A."/>
            <person name="Dal Grande F."/>
            <person name="Otte J."/>
            <person name="Hankeln T."/>
            <person name="Schmitt I."/>
            <person name="Ebersberger I."/>
        </authorList>
    </citation>
    <scope>NUCLEOTIDE SEQUENCE [LARGE SCALE GENOMIC DNA]</scope>
    <source>
        <strain evidence="14">A1-1</strain>
    </source>
</reference>
<keyword evidence="12" id="KW-0460">Magnesium</keyword>
<evidence type="ECO:0000313" key="14">
    <source>
        <dbReference type="EMBL" id="KAA6409760.1"/>
    </source>
</evidence>
<comment type="cofactor">
    <cofactor evidence="1 12">
        <name>Mg(2+)</name>
        <dbReference type="ChEBI" id="CHEBI:18420"/>
    </cofactor>
</comment>
<evidence type="ECO:0000256" key="8">
    <source>
        <dbReference type="ARBA" id="ARBA00047919"/>
    </source>
</evidence>
<feature type="binding site" evidence="10">
    <location>
        <position position="189"/>
    </location>
    <ligand>
        <name>ATP</name>
        <dbReference type="ChEBI" id="CHEBI:30616"/>
    </ligand>
</feature>
<gene>
    <name evidence="14" type="ORF">FRX48_06372</name>
</gene>
<keyword evidence="6 12" id="KW-0418">Kinase</keyword>
<keyword evidence="7 10" id="KW-0067">ATP-binding</keyword>
<dbReference type="PROSITE" id="PS50011">
    <property type="entry name" value="PROTEIN_KINASE_DOM"/>
    <property type="match status" value="1"/>
</dbReference>
<dbReference type="GO" id="GO:0106310">
    <property type="term" value="F:protein serine kinase activity"/>
    <property type="evidence" value="ECO:0007669"/>
    <property type="project" value="RHEA"/>
</dbReference>
<dbReference type="GO" id="GO:0005524">
    <property type="term" value="F:ATP binding"/>
    <property type="evidence" value="ECO:0007669"/>
    <property type="project" value="UniProtKB-UniRule"/>
</dbReference>
<comment type="catalytic activity">
    <reaction evidence="8">
        <text>L-threonyl-[protein] + ATP = O-phospho-L-threonyl-[protein] + ADP + H(+)</text>
        <dbReference type="Rhea" id="RHEA:46608"/>
        <dbReference type="Rhea" id="RHEA-COMP:11060"/>
        <dbReference type="Rhea" id="RHEA-COMP:11605"/>
        <dbReference type="ChEBI" id="CHEBI:15378"/>
        <dbReference type="ChEBI" id="CHEBI:30013"/>
        <dbReference type="ChEBI" id="CHEBI:30616"/>
        <dbReference type="ChEBI" id="CHEBI:61977"/>
        <dbReference type="ChEBI" id="CHEBI:456216"/>
        <dbReference type="EC" id="2.7.11.24"/>
    </reaction>
    <physiologicalReaction direction="left-to-right" evidence="8">
        <dbReference type="Rhea" id="RHEA:46609"/>
    </physiologicalReaction>
</comment>
<sequence length="496" mass="56251">MRRWDQRDGSRYGNFAIHPRHGNLKISPGGSRSLSTSDTLLASLPACFPCSRQEGSRLAARFGRILGFSWIFDFGSSAHGLPVTLEDEIDNTTDLTALTRLLPTTRTQDNTRAPPPSSVLVPSPLHHHLLLDESQTIAKMAEFVRAQIFGTTFEITSRYTDLQPVGMGAFGLVCSAKDQLTGQAVAVKKIMKPFSTPVLSKRTYRELKLLKHLRHENVISLSDIFISPLEDIYFVTELLGTDLHRLLTSRPLEKQFIQYFLYQILRGLKYVHSAGVVHRDLKPSNILVNENCDLKICDFGLARIQDPQMTGYVSTRYYRAPEIMLTWQKYDVEVDIWSAGCIFAEMLEGKPLFPGKDHVHQFSIITELLGTPPEDVIQTICSENTLRFVQSLPKRERQPLSQKFKNADPLAIDLLENMLVFDPRKRVKAGDALAHEYLSPYHDPTDEPVAEEKFDWSFNDADLPVDTWKIMMYSEILDYHNVDGPNQARDGENGQQ</sequence>
<keyword evidence="5 10" id="KW-0547">Nucleotide-binding</keyword>
<dbReference type="FunFam" id="1.10.510.10:FF:000049">
    <property type="entry name" value="Mitogen-activated protein kinase"/>
    <property type="match status" value="1"/>
</dbReference>
<dbReference type="OrthoDB" id="192887at2759"/>
<dbReference type="InterPro" id="IPR008271">
    <property type="entry name" value="Ser/Thr_kinase_AS"/>
</dbReference>
<protein>
    <recommendedName>
        <fullName evidence="2 12">Mitogen-activated protein kinase</fullName>
        <ecNumber evidence="2 12">2.7.11.24</ecNumber>
    </recommendedName>
</protein>
<accession>A0A5M8PL25</accession>
<dbReference type="InterPro" id="IPR050117">
    <property type="entry name" value="MAPK"/>
</dbReference>
<evidence type="ECO:0000256" key="3">
    <source>
        <dbReference type="ARBA" id="ARBA00022527"/>
    </source>
</evidence>
<evidence type="ECO:0000256" key="11">
    <source>
        <dbReference type="RuleBase" id="RU000304"/>
    </source>
</evidence>
<dbReference type="PROSITE" id="PS00108">
    <property type="entry name" value="PROTEIN_KINASE_ST"/>
    <property type="match status" value="1"/>
</dbReference>
<comment type="catalytic activity">
    <reaction evidence="9">
        <text>L-seryl-[protein] + ATP = O-phospho-L-seryl-[protein] + ADP + H(+)</text>
        <dbReference type="Rhea" id="RHEA:17989"/>
        <dbReference type="Rhea" id="RHEA-COMP:9863"/>
        <dbReference type="Rhea" id="RHEA-COMP:11604"/>
        <dbReference type="ChEBI" id="CHEBI:15378"/>
        <dbReference type="ChEBI" id="CHEBI:29999"/>
        <dbReference type="ChEBI" id="CHEBI:30616"/>
        <dbReference type="ChEBI" id="CHEBI:83421"/>
        <dbReference type="ChEBI" id="CHEBI:456216"/>
        <dbReference type="EC" id="2.7.11.24"/>
    </reaction>
    <physiologicalReaction direction="left-to-right" evidence="9">
        <dbReference type="Rhea" id="RHEA:17990"/>
    </physiologicalReaction>
</comment>
<comment type="activity regulation">
    <text evidence="12">Activated by threonine and tyrosine phosphorylation.</text>
</comment>
<keyword evidence="3 11" id="KW-0723">Serine/threonine-protein kinase</keyword>
<keyword evidence="4 12" id="KW-0808">Transferase</keyword>
<dbReference type="Gene3D" id="3.30.200.20">
    <property type="entry name" value="Phosphorylase Kinase, domain 1"/>
    <property type="match status" value="1"/>
</dbReference>
<evidence type="ECO:0000256" key="5">
    <source>
        <dbReference type="ARBA" id="ARBA00022741"/>
    </source>
</evidence>
<evidence type="ECO:0000259" key="13">
    <source>
        <dbReference type="PROSITE" id="PS50011"/>
    </source>
</evidence>
<dbReference type="InterPro" id="IPR017441">
    <property type="entry name" value="Protein_kinase_ATP_BS"/>
</dbReference>
<dbReference type="SMART" id="SM00220">
    <property type="entry name" value="S_TKc"/>
    <property type="match status" value="1"/>
</dbReference>
<evidence type="ECO:0000256" key="4">
    <source>
        <dbReference type="ARBA" id="ARBA00022679"/>
    </source>
</evidence>
<dbReference type="Gene3D" id="1.10.510.10">
    <property type="entry name" value="Transferase(Phosphotransferase) domain 1"/>
    <property type="match status" value="1"/>
</dbReference>
<dbReference type="InterPro" id="IPR008352">
    <property type="entry name" value="MAPK_HOG-like"/>
</dbReference>
<dbReference type="EMBL" id="VXIT01000010">
    <property type="protein sequence ID" value="KAA6409760.1"/>
    <property type="molecule type" value="Genomic_DNA"/>
</dbReference>
<dbReference type="Proteomes" id="UP000324767">
    <property type="component" value="Unassembled WGS sequence"/>
</dbReference>
<dbReference type="GO" id="GO:0004707">
    <property type="term" value="F:MAP kinase activity"/>
    <property type="evidence" value="ECO:0007669"/>
    <property type="project" value="UniProtKB-EC"/>
</dbReference>
<dbReference type="AlphaFoldDB" id="A0A5M8PL25"/>
<dbReference type="FunFam" id="3.30.200.20:FF:000050">
    <property type="entry name" value="Mitogen-activated protein kinase"/>
    <property type="match status" value="1"/>
</dbReference>
<dbReference type="CDD" id="cd07856">
    <property type="entry name" value="STKc_Sty1_Hog1"/>
    <property type="match status" value="1"/>
</dbReference>
<comment type="caution">
    <text evidence="14">The sequence shown here is derived from an EMBL/GenBank/DDBJ whole genome shotgun (WGS) entry which is preliminary data.</text>
</comment>
<dbReference type="PANTHER" id="PTHR24055">
    <property type="entry name" value="MITOGEN-ACTIVATED PROTEIN KINASE"/>
    <property type="match status" value="1"/>
</dbReference>
<evidence type="ECO:0000256" key="1">
    <source>
        <dbReference type="ARBA" id="ARBA00001946"/>
    </source>
</evidence>
<dbReference type="Pfam" id="PF00069">
    <property type="entry name" value="Pkinase"/>
    <property type="match status" value="1"/>
</dbReference>
<dbReference type="EC" id="2.7.11.24" evidence="2 12"/>
<dbReference type="SUPFAM" id="SSF56112">
    <property type="entry name" value="Protein kinase-like (PK-like)"/>
    <property type="match status" value="1"/>
</dbReference>
<dbReference type="PROSITE" id="PS00107">
    <property type="entry name" value="PROTEIN_KINASE_ATP"/>
    <property type="match status" value="1"/>
</dbReference>
<proteinExistence type="inferred from homology"/>
<dbReference type="InterPro" id="IPR011009">
    <property type="entry name" value="Kinase-like_dom_sf"/>
</dbReference>